<dbReference type="Pfam" id="PF09411">
    <property type="entry name" value="PagL"/>
    <property type="match status" value="1"/>
</dbReference>
<dbReference type="STRING" id="153721.MYP_2219"/>
<evidence type="ECO:0000313" key="2">
    <source>
        <dbReference type="Proteomes" id="UP000030185"/>
    </source>
</evidence>
<proteinExistence type="predicted"/>
<dbReference type="EMBL" id="BBLT01000004">
    <property type="protein sequence ID" value="GAL84991.1"/>
    <property type="molecule type" value="Genomic_DNA"/>
</dbReference>
<sequence length="348" mass="39054">MAAQDKAPATKYALSLNYHYGFLMKHGDEMGHLANQRPLKLELDFKIQTDGSKGWQVNNNYPVVGYSLNYIHFDPNKPVGDALGLILYYGKAFFRTPKSELRWRIGVGPGIVFRKFDIVKNNKDNITGSTFNYCLNGAVNFSSIISKRLIFNAGIGLFHLSNGAMKIPNLGMNIPAVYAGLGFTSKKQVTFDAPEPERKKRSNSLNLSIGGGFKAIKPIGGSRYFAGVFSAYYDLGINSRTCLNLGYDFIYDYSAKAEIKRGTYDKKLVNGNYMRHGVALGFHYFISQVSFVGQCGYYVYDPLKRYKPLYQRYTIKYNFTDAISAGIALKAHFGQAELVEWTVGYTLK</sequence>
<dbReference type="InterPro" id="IPR018550">
    <property type="entry name" value="Lipid-A_deacylase-rel"/>
</dbReference>
<evidence type="ECO:0008006" key="3">
    <source>
        <dbReference type="Google" id="ProtNLM"/>
    </source>
</evidence>
<dbReference type="Proteomes" id="UP000030185">
    <property type="component" value="Unassembled WGS sequence"/>
</dbReference>
<comment type="caution">
    <text evidence="1">The sequence shown here is derived from an EMBL/GenBank/DDBJ whole genome shotgun (WGS) entry which is preliminary data.</text>
</comment>
<dbReference type="AlphaFoldDB" id="A0A098LDG3"/>
<protein>
    <recommendedName>
        <fullName evidence="3">Deacylase</fullName>
    </recommendedName>
</protein>
<gene>
    <name evidence="1" type="ORF">MYP_2219</name>
</gene>
<dbReference type="Gene3D" id="2.40.160.20">
    <property type="match status" value="1"/>
</dbReference>
<keyword evidence="2" id="KW-1185">Reference proteome</keyword>
<reference evidence="1 2" key="1">
    <citation type="submission" date="2014-09" db="EMBL/GenBank/DDBJ databases">
        <title>Sporocytophaga myxococcoides PG-01 genome sequencing.</title>
        <authorList>
            <person name="Liu L."/>
            <person name="Gao P.J."/>
            <person name="Chen G.J."/>
            <person name="Wang L.S."/>
        </authorList>
    </citation>
    <scope>NUCLEOTIDE SEQUENCE [LARGE SCALE GENOMIC DNA]</scope>
    <source>
        <strain evidence="1 2">PG-01</strain>
    </source>
</reference>
<accession>A0A098LDG3</accession>
<name>A0A098LDG3_9BACT</name>
<dbReference type="eggNOG" id="ENOG502Z8CE">
    <property type="taxonomic scope" value="Bacteria"/>
</dbReference>
<organism evidence="1 2">
    <name type="scientific">Sporocytophaga myxococcoides</name>
    <dbReference type="NCBI Taxonomy" id="153721"/>
    <lineage>
        <taxon>Bacteria</taxon>
        <taxon>Pseudomonadati</taxon>
        <taxon>Bacteroidota</taxon>
        <taxon>Cytophagia</taxon>
        <taxon>Cytophagales</taxon>
        <taxon>Cytophagaceae</taxon>
        <taxon>Sporocytophaga</taxon>
    </lineage>
</organism>
<evidence type="ECO:0000313" key="1">
    <source>
        <dbReference type="EMBL" id="GAL84991.1"/>
    </source>
</evidence>